<dbReference type="SUPFAM" id="SSF55961">
    <property type="entry name" value="Bet v1-like"/>
    <property type="match status" value="1"/>
</dbReference>
<dbReference type="Proteomes" id="UP000528457">
    <property type="component" value="Unassembled WGS sequence"/>
</dbReference>
<name>A0A7X0JVI6_9GAMM</name>
<sequence>MSDFSVEPAVMTRDFEAPMQLVYEAWTQAEHLCQWQAPNADVVCEYKSAEIKSGGSSLHKMTMPNGHEMWLLTKYHELDPFTTIVFRQYRSNEAGEILAPPMPNWPREIEAIIQLSETDGITHMKFIWQPVNPTQEEAEAWTAHHAQGAGGWARSFEMLAAYLSQ</sequence>
<evidence type="ECO:0000259" key="2">
    <source>
        <dbReference type="Pfam" id="PF08327"/>
    </source>
</evidence>
<dbReference type="InterPro" id="IPR023393">
    <property type="entry name" value="START-like_dom_sf"/>
</dbReference>
<feature type="domain" description="Activator of Hsp90 ATPase homologue 1/2-like C-terminal" evidence="2">
    <location>
        <begin position="17"/>
        <end position="163"/>
    </location>
</feature>
<evidence type="ECO:0000256" key="1">
    <source>
        <dbReference type="ARBA" id="ARBA00006817"/>
    </source>
</evidence>
<dbReference type="Pfam" id="PF08327">
    <property type="entry name" value="AHSA1"/>
    <property type="match status" value="1"/>
</dbReference>
<dbReference type="Gene3D" id="3.30.530.20">
    <property type="match status" value="1"/>
</dbReference>
<protein>
    <submittedName>
        <fullName evidence="3">Uncharacterized protein YndB with AHSA1/START domain</fullName>
    </submittedName>
</protein>
<dbReference type="EMBL" id="JACHHT010000003">
    <property type="protein sequence ID" value="MBB6523040.1"/>
    <property type="molecule type" value="Genomic_DNA"/>
</dbReference>
<gene>
    <name evidence="3" type="ORF">HNR48_003342</name>
</gene>
<evidence type="ECO:0000313" key="3">
    <source>
        <dbReference type="EMBL" id="MBB6523040.1"/>
    </source>
</evidence>
<organism evidence="3 4">
    <name type="scientific">Pseudoteredinibacter isoporae</name>
    <dbReference type="NCBI Taxonomy" id="570281"/>
    <lineage>
        <taxon>Bacteria</taxon>
        <taxon>Pseudomonadati</taxon>
        <taxon>Pseudomonadota</taxon>
        <taxon>Gammaproteobacteria</taxon>
        <taxon>Cellvibrionales</taxon>
        <taxon>Cellvibrionaceae</taxon>
        <taxon>Pseudoteredinibacter</taxon>
    </lineage>
</organism>
<reference evidence="3 4" key="1">
    <citation type="submission" date="2020-08" db="EMBL/GenBank/DDBJ databases">
        <title>Genomic Encyclopedia of Type Strains, Phase IV (KMG-IV): sequencing the most valuable type-strain genomes for metagenomic binning, comparative biology and taxonomic classification.</title>
        <authorList>
            <person name="Goeker M."/>
        </authorList>
    </citation>
    <scope>NUCLEOTIDE SEQUENCE [LARGE SCALE GENOMIC DNA]</scope>
    <source>
        <strain evidence="3 4">DSM 22368</strain>
    </source>
</reference>
<dbReference type="AlphaFoldDB" id="A0A7X0JVI6"/>
<comment type="caution">
    <text evidence="3">The sequence shown here is derived from an EMBL/GenBank/DDBJ whole genome shotgun (WGS) entry which is preliminary data.</text>
</comment>
<comment type="similarity">
    <text evidence="1">Belongs to the AHA1 family.</text>
</comment>
<proteinExistence type="inferred from homology"/>
<dbReference type="InParanoid" id="A0A7X0JVI6"/>
<dbReference type="CDD" id="cd07814">
    <property type="entry name" value="SRPBCC_CalC_Aha1-like"/>
    <property type="match status" value="1"/>
</dbReference>
<dbReference type="InterPro" id="IPR013538">
    <property type="entry name" value="ASHA1/2-like_C"/>
</dbReference>
<dbReference type="RefSeq" id="WP_166843951.1">
    <property type="nucleotide sequence ID" value="NZ_JAAONY010000003.1"/>
</dbReference>
<evidence type="ECO:0000313" key="4">
    <source>
        <dbReference type="Proteomes" id="UP000528457"/>
    </source>
</evidence>
<accession>A0A7X0JVI6</accession>
<keyword evidence="4" id="KW-1185">Reference proteome</keyword>